<dbReference type="PANTHER" id="PTHR34041:SF1">
    <property type="entry name" value="PHOTOSYSTEM II REPAIR PROTEIN PSB27-H1, CHLOROPLASTIC"/>
    <property type="match status" value="1"/>
</dbReference>
<reference evidence="2" key="2">
    <citation type="journal article" date="2008" name="Curr. Biol.">
        <title>Chromatophore genome sequence of Paulinella sheds light on acquisition of photosynthesis by eukaryotes.</title>
        <authorList>
            <person name="Nowack E.C.M."/>
            <person name="Melkonian M."/>
            <person name="Gloeckner G."/>
        </authorList>
    </citation>
    <scope>NUCLEOTIDE SEQUENCE [LARGE SCALE GENOMIC DNA]</scope>
</reference>
<name>B1X5S2_PAUCH</name>
<evidence type="ECO:0000256" key="1">
    <source>
        <dbReference type="SAM" id="SignalP"/>
    </source>
</evidence>
<dbReference type="InterPro" id="IPR017488">
    <property type="entry name" value="PSII_Psb27_cyano_bac"/>
</dbReference>
<feature type="chain" id="PRO_5002772563" evidence="1">
    <location>
        <begin position="32"/>
        <end position="138"/>
    </location>
</feature>
<geneLocation type="organellar chromatophore" evidence="2"/>
<protein>
    <submittedName>
        <fullName evidence="2">Possible Photosystem II Psb27 protein</fullName>
    </submittedName>
</protein>
<dbReference type="GO" id="GO:0010206">
    <property type="term" value="P:photosystem II repair"/>
    <property type="evidence" value="ECO:0007669"/>
    <property type="project" value="InterPro"/>
</dbReference>
<dbReference type="RefSeq" id="YP_002049501.1">
    <property type="nucleotide sequence ID" value="NC_011087.1"/>
</dbReference>
<dbReference type="NCBIfam" id="TIGR03044">
    <property type="entry name" value="PS_II_psb27"/>
    <property type="match status" value="1"/>
</dbReference>
<sequence>MVSFLRFFSGSMVAASLSLCLFLTACNNTSGNSPLTGVYIDDTITVSQTLLNTITLAQDDMARSQAETESRALINDYMARYRPQSQVNGLSSFTTMQTAVNSLAGHYASYANRPLPEELKERLTKELKKAAASVVKGA</sequence>
<accession>B1X5S2</accession>
<dbReference type="AlphaFoldDB" id="B1X5S2"/>
<dbReference type="EMBL" id="CP000815">
    <property type="protein sequence ID" value="ACB43291.1"/>
    <property type="molecule type" value="Genomic_DNA"/>
</dbReference>
<feature type="signal peptide" evidence="1">
    <location>
        <begin position="1"/>
        <end position="31"/>
    </location>
</feature>
<proteinExistence type="inferred from homology"/>
<dbReference type="Pfam" id="PF13326">
    <property type="entry name" value="PSII_Pbs27"/>
    <property type="match status" value="1"/>
</dbReference>
<dbReference type="InterPro" id="IPR025585">
    <property type="entry name" value="PSII_Psb27"/>
</dbReference>
<reference evidence="2" key="1">
    <citation type="submission" date="2007-08" db="EMBL/GenBank/DDBJ databases">
        <authorList>
            <person name="Gloeckner G."/>
            <person name="Nowack E."/>
            <person name="Melkonian M."/>
        </authorList>
    </citation>
    <scope>NUCLEOTIDE SEQUENCE</scope>
</reference>
<dbReference type="GO" id="GO:0009523">
    <property type="term" value="C:photosystem II"/>
    <property type="evidence" value="ECO:0007669"/>
    <property type="project" value="InterPro"/>
</dbReference>
<organism evidence="2">
    <name type="scientific">Paulinella chromatophora</name>
    <dbReference type="NCBI Taxonomy" id="39717"/>
    <lineage>
        <taxon>Eukaryota</taxon>
        <taxon>Sar</taxon>
        <taxon>Rhizaria</taxon>
        <taxon>Cercozoa</taxon>
        <taxon>Imbricatea</taxon>
        <taxon>Silicofilosea</taxon>
        <taxon>Euglyphida</taxon>
        <taxon>Paulinellidae</taxon>
        <taxon>Paulinella</taxon>
    </lineage>
</organism>
<dbReference type="Gene3D" id="1.20.58.810">
    <property type="entry name" value="Photosystem II Pbs27"/>
    <property type="match status" value="1"/>
</dbReference>
<dbReference type="GeneID" id="6481663"/>
<dbReference type="InterPro" id="IPR038450">
    <property type="entry name" value="PSII_Psb27_sf"/>
</dbReference>
<dbReference type="HAMAP" id="MF_01481">
    <property type="entry name" value="PSII_Psb27"/>
    <property type="match status" value="1"/>
</dbReference>
<keyword evidence="2" id="KW-0934">Plastid</keyword>
<gene>
    <name evidence="2" type="primary">psbZ</name>
    <name evidence="2" type="ordered locus">PCC_0882</name>
</gene>
<dbReference type="PANTHER" id="PTHR34041">
    <property type="entry name" value="PHOTOSYSTEM II REPAIR PROTEIN PSB27-H1, CHLOROPLASTIC"/>
    <property type="match status" value="1"/>
</dbReference>
<dbReference type="PROSITE" id="PS51257">
    <property type="entry name" value="PROKAR_LIPOPROTEIN"/>
    <property type="match status" value="1"/>
</dbReference>
<evidence type="ECO:0000313" key="2">
    <source>
        <dbReference type="EMBL" id="ACB43291.1"/>
    </source>
</evidence>
<keyword evidence="1" id="KW-0732">Signal</keyword>
<dbReference type="GO" id="GO:0010207">
    <property type="term" value="P:photosystem II assembly"/>
    <property type="evidence" value="ECO:0007669"/>
    <property type="project" value="InterPro"/>
</dbReference>